<dbReference type="AlphaFoldDB" id="A0A183Q389"/>
<evidence type="ECO:0000313" key="2">
    <source>
        <dbReference type="EMBL" id="VDP84059.1"/>
    </source>
</evidence>
<keyword evidence="3" id="KW-1185">Reference proteome</keyword>
<organism evidence="2 3">
    <name type="scientific">Schistosoma mattheei</name>
    <dbReference type="NCBI Taxonomy" id="31246"/>
    <lineage>
        <taxon>Eukaryota</taxon>
        <taxon>Metazoa</taxon>
        <taxon>Spiralia</taxon>
        <taxon>Lophotrochozoa</taxon>
        <taxon>Platyhelminthes</taxon>
        <taxon>Trematoda</taxon>
        <taxon>Digenea</taxon>
        <taxon>Strigeidida</taxon>
        <taxon>Schistosomatoidea</taxon>
        <taxon>Schistosomatidae</taxon>
        <taxon>Schistosoma</taxon>
    </lineage>
</organism>
<sequence>MNFSPERLTGRDCDGKKCHQDMKSEERKTYTINPNISYNSVTSFTSSNLRAKPLKIVSMSEIQRT</sequence>
<dbReference type="Proteomes" id="UP000269396">
    <property type="component" value="Unassembled WGS sequence"/>
</dbReference>
<protein>
    <submittedName>
        <fullName evidence="2">Uncharacterized protein</fullName>
    </submittedName>
</protein>
<evidence type="ECO:0000313" key="3">
    <source>
        <dbReference type="Proteomes" id="UP000269396"/>
    </source>
</evidence>
<evidence type="ECO:0000256" key="1">
    <source>
        <dbReference type="SAM" id="MobiDB-lite"/>
    </source>
</evidence>
<reference evidence="2 3" key="1">
    <citation type="submission" date="2018-11" db="EMBL/GenBank/DDBJ databases">
        <authorList>
            <consortium name="Pathogen Informatics"/>
        </authorList>
    </citation>
    <scope>NUCLEOTIDE SEQUENCE [LARGE SCALE GENOMIC DNA]</scope>
    <source>
        <strain>Denwood</strain>
        <strain evidence="3">Zambia</strain>
    </source>
</reference>
<feature type="region of interest" description="Disordered" evidence="1">
    <location>
        <begin position="1"/>
        <end position="26"/>
    </location>
</feature>
<feature type="compositionally biased region" description="Basic and acidic residues" evidence="1">
    <location>
        <begin position="8"/>
        <end position="26"/>
    </location>
</feature>
<proteinExistence type="predicted"/>
<name>A0A183Q389_9TREM</name>
<dbReference type="EMBL" id="UZAL01046192">
    <property type="protein sequence ID" value="VDP84059.1"/>
    <property type="molecule type" value="Genomic_DNA"/>
</dbReference>
<accession>A0A183Q389</accession>
<gene>
    <name evidence="2" type="ORF">SMTD_LOCUS21075</name>
</gene>